<dbReference type="Proteomes" id="UP000694416">
    <property type="component" value="Unplaced"/>
</dbReference>
<evidence type="ECO:0000256" key="1">
    <source>
        <dbReference type="SAM" id="MobiDB-lite"/>
    </source>
</evidence>
<proteinExistence type="predicted"/>
<keyword evidence="3" id="KW-1185">Reference proteome</keyword>
<evidence type="ECO:0000313" key="2">
    <source>
        <dbReference type="Ensembl" id="ENSPTEP00000020739.1"/>
    </source>
</evidence>
<reference evidence="2" key="1">
    <citation type="submission" date="2025-08" db="UniProtKB">
        <authorList>
            <consortium name="Ensembl"/>
        </authorList>
    </citation>
    <scope>IDENTIFICATION</scope>
</reference>
<gene>
    <name evidence="2" type="primary">MPPED1</name>
</gene>
<feature type="region of interest" description="Disordered" evidence="1">
    <location>
        <begin position="37"/>
        <end position="95"/>
    </location>
</feature>
<name>A0A8C9HJE9_9PRIM</name>
<reference evidence="2" key="2">
    <citation type="submission" date="2025-09" db="UniProtKB">
        <authorList>
            <consortium name="Ensembl"/>
        </authorList>
    </citation>
    <scope>IDENTIFICATION</scope>
</reference>
<sequence>MSSSSETLLILAVAMAGSLESPTSLGRAALVLRLGLQPPARPSPAGEMEPHSRRRRHPDNPWTATRLPGLGPQEDAAGGLRGAAQHGAEARPAAATRLWPHPRRVWCHGRWDDHLCERVRMHCELPAREPAHSHRPPHTPELLTAPHCPSPARSCQLHRPGSATIPSMLSCLDDPPGCGDWPSRQVRALEQLFSLLSPGVGTLRIPIRGSVLIYFFCVYILRVPR</sequence>
<protein>
    <submittedName>
        <fullName evidence="2">Metallophosphoesterase domain containing 1</fullName>
    </submittedName>
</protein>
<evidence type="ECO:0000313" key="3">
    <source>
        <dbReference type="Proteomes" id="UP000694416"/>
    </source>
</evidence>
<accession>A0A8C9HJE9</accession>
<organism evidence="2 3">
    <name type="scientific">Piliocolobus tephrosceles</name>
    <name type="common">Ugandan red Colobus</name>
    <dbReference type="NCBI Taxonomy" id="591936"/>
    <lineage>
        <taxon>Eukaryota</taxon>
        <taxon>Metazoa</taxon>
        <taxon>Chordata</taxon>
        <taxon>Craniata</taxon>
        <taxon>Vertebrata</taxon>
        <taxon>Euteleostomi</taxon>
        <taxon>Mammalia</taxon>
        <taxon>Eutheria</taxon>
        <taxon>Euarchontoglires</taxon>
        <taxon>Primates</taxon>
        <taxon>Haplorrhini</taxon>
        <taxon>Catarrhini</taxon>
        <taxon>Cercopithecidae</taxon>
        <taxon>Colobinae</taxon>
        <taxon>Piliocolobus</taxon>
    </lineage>
</organism>
<dbReference type="AlphaFoldDB" id="A0A8C9HJE9"/>
<dbReference type="Ensembl" id="ENSPTET00000030067.1">
    <property type="protein sequence ID" value="ENSPTEP00000020739.1"/>
    <property type="gene ID" value="ENSPTEG00000021940.1"/>
</dbReference>